<evidence type="ECO:0000313" key="8">
    <source>
        <dbReference type="EMBL" id="GAA4688867.1"/>
    </source>
</evidence>
<evidence type="ECO:0000259" key="7">
    <source>
        <dbReference type="Pfam" id="PF04234"/>
    </source>
</evidence>
<feature type="region of interest" description="Disordered" evidence="5">
    <location>
        <begin position="98"/>
        <end position="128"/>
    </location>
</feature>
<evidence type="ECO:0000256" key="3">
    <source>
        <dbReference type="ARBA" id="ARBA00022729"/>
    </source>
</evidence>
<dbReference type="InterPro" id="IPR014755">
    <property type="entry name" value="Cu-Rt/internalin_Ig-like"/>
</dbReference>
<protein>
    <recommendedName>
        <fullName evidence="7">CopC domain-containing protein</fullName>
    </recommendedName>
</protein>
<feature type="compositionally biased region" description="Polar residues" evidence="5">
    <location>
        <begin position="98"/>
        <end position="109"/>
    </location>
</feature>
<dbReference type="EMBL" id="BAABLN010000001">
    <property type="protein sequence ID" value="GAA4688867.1"/>
    <property type="molecule type" value="Genomic_DNA"/>
</dbReference>
<keyword evidence="9" id="KW-1185">Reference proteome</keyword>
<evidence type="ECO:0000256" key="6">
    <source>
        <dbReference type="SAM" id="Phobius"/>
    </source>
</evidence>
<keyword evidence="6" id="KW-0472">Membrane</keyword>
<keyword evidence="2" id="KW-0479">Metal-binding</keyword>
<feature type="compositionally biased region" description="Low complexity" evidence="5">
    <location>
        <begin position="183"/>
        <end position="198"/>
    </location>
</feature>
<evidence type="ECO:0000313" key="9">
    <source>
        <dbReference type="Proteomes" id="UP001501446"/>
    </source>
</evidence>
<comment type="subcellular location">
    <subcellularLocation>
        <location evidence="1">Cell envelope</location>
    </subcellularLocation>
</comment>
<dbReference type="InterPro" id="IPR014756">
    <property type="entry name" value="Ig_E-set"/>
</dbReference>
<dbReference type="RefSeq" id="WP_345310274.1">
    <property type="nucleotide sequence ID" value="NZ_BAABLN010000001.1"/>
</dbReference>
<evidence type="ECO:0000256" key="5">
    <source>
        <dbReference type="SAM" id="MobiDB-lite"/>
    </source>
</evidence>
<evidence type="ECO:0000256" key="2">
    <source>
        <dbReference type="ARBA" id="ARBA00022723"/>
    </source>
</evidence>
<dbReference type="SUPFAM" id="SSF81296">
    <property type="entry name" value="E set domains"/>
    <property type="match status" value="1"/>
</dbReference>
<sequence length="224" mass="23183">MHTFDSAVPARSTSAARTTPHSAVAPAGSDRRPLAAVLLALLTALFMLVSTVQPAAAHDEMISSDPESGAALEASPEALTLTLSGNIMDIGREVRVTDSTGESQVAQESTVDRQKLIQPLDNPGSTEDETYTVVWRVVSEDGHPIEGTFDYTVGAGAGEVADQGPTQEQSATPTGDDRDDSASEAAEPAAESGTPGWPIPVIGGVGALALLIVVLVLATRRKKN</sequence>
<dbReference type="PANTHER" id="PTHR34820">
    <property type="entry name" value="INNER MEMBRANE PROTEIN YEBZ"/>
    <property type="match status" value="1"/>
</dbReference>
<keyword evidence="3" id="KW-0732">Signal</keyword>
<gene>
    <name evidence="8" type="ORF">GCM10025781_02070</name>
</gene>
<dbReference type="Pfam" id="PF04234">
    <property type="entry name" value="CopC"/>
    <property type="match status" value="1"/>
</dbReference>
<dbReference type="InterPro" id="IPR007348">
    <property type="entry name" value="CopC_dom"/>
</dbReference>
<reference evidence="9" key="1">
    <citation type="journal article" date="2019" name="Int. J. Syst. Evol. Microbiol.">
        <title>The Global Catalogue of Microorganisms (GCM) 10K type strain sequencing project: providing services to taxonomists for standard genome sequencing and annotation.</title>
        <authorList>
            <consortium name="The Broad Institute Genomics Platform"/>
            <consortium name="The Broad Institute Genome Sequencing Center for Infectious Disease"/>
            <person name="Wu L."/>
            <person name="Ma J."/>
        </authorList>
    </citation>
    <scope>NUCLEOTIDE SEQUENCE [LARGE SCALE GENOMIC DNA]</scope>
    <source>
        <strain evidence="9">JCM 18958</strain>
    </source>
</reference>
<proteinExistence type="predicted"/>
<dbReference type="InterPro" id="IPR032694">
    <property type="entry name" value="CopC/D"/>
</dbReference>
<keyword evidence="6" id="KW-0812">Transmembrane</keyword>
<organism evidence="8 9">
    <name type="scientific">Kocuria gwangalliensis</name>
    <dbReference type="NCBI Taxonomy" id="501592"/>
    <lineage>
        <taxon>Bacteria</taxon>
        <taxon>Bacillati</taxon>
        <taxon>Actinomycetota</taxon>
        <taxon>Actinomycetes</taxon>
        <taxon>Micrococcales</taxon>
        <taxon>Micrococcaceae</taxon>
        <taxon>Kocuria</taxon>
    </lineage>
</organism>
<dbReference type="Gene3D" id="2.60.40.1220">
    <property type="match status" value="1"/>
</dbReference>
<name>A0ABP8WHG0_9MICC</name>
<feature type="transmembrane region" description="Helical" evidence="6">
    <location>
        <begin position="197"/>
        <end position="218"/>
    </location>
</feature>
<evidence type="ECO:0000256" key="4">
    <source>
        <dbReference type="ARBA" id="ARBA00023008"/>
    </source>
</evidence>
<feature type="region of interest" description="Disordered" evidence="5">
    <location>
        <begin position="156"/>
        <end position="198"/>
    </location>
</feature>
<comment type="caution">
    <text evidence="8">The sequence shown here is derived from an EMBL/GenBank/DDBJ whole genome shotgun (WGS) entry which is preliminary data.</text>
</comment>
<evidence type="ECO:0000256" key="1">
    <source>
        <dbReference type="ARBA" id="ARBA00004196"/>
    </source>
</evidence>
<dbReference type="PANTHER" id="PTHR34820:SF4">
    <property type="entry name" value="INNER MEMBRANE PROTEIN YEBZ"/>
    <property type="match status" value="1"/>
</dbReference>
<feature type="transmembrane region" description="Helical" evidence="6">
    <location>
        <begin position="34"/>
        <end position="56"/>
    </location>
</feature>
<feature type="region of interest" description="Disordered" evidence="5">
    <location>
        <begin position="1"/>
        <end position="28"/>
    </location>
</feature>
<feature type="compositionally biased region" description="Polar residues" evidence="5">
    <location>
        <begin position="11"/>
        <end position="21"/>
    </location>
</feature>
<accession>A0ABP8WHG0</accession>
<feature type="compositionally biased region" description="Polar residues" evidence="5">
    <location>
        <begin position="164"/>
        <end position="173"/>
    </location>
</feature>
<keyword evidence="6" id="KW-1133">Transmembrane helix</keyword>
<keyword evidence="4" id="KW-0186">Copper</keyword>
<dbReference type="Proteomes" id="UP001501446">
    <property type="component" value="Unassembled WGS sequence"/>
</dbReference>
<feature type="domain" description="CopC" evidence="7">
    <location>
        <begin position="58"/>
        <end position="153"/>
    </location>
</feature>